<evidence type="ECO:0000256" key="7">
    <source>
        <dbReference type="ARBA" id="ARBA00032345"/>
    </source>
</evidence>
<evidence type="ECO:0000259" key="12">
    <source>
        <dbReference type="PROSITE" id="PS51712"/>
    </source>
</evidence>
<dbReference type="InterPro" id="IPR006073">
    <property type="entry name" value="GTP-bd"/>
</dbReference>
<accession>A0A162KSW0</accession>
<feature type="binding site" evidence="8">
    <location>
        <begin position="302"/>
        <end position="306"/>
    </location>
    <ligand>
        <name>GTP</name>
        <dbReference type="ChEBI" id="CHEBI:37565"/>
        <label>2</label>
    </ligand>
</feature>
<dbReference type="Proteomes" id="UP000257706">
    <property type="component" value="Unassembled WGS sequence"/>
</dbReference>
<dbReference type="PROSITE" id="PS51712">
    <property type="entry name" value="G_ENGA"/>
    <property type="match status" value="2"/>
</dbReference>
<evidence type="ECO:0000256" key="11">
    <source>
        <dbReference type="SAM" id="MobiDB-lite"/>
    </source>
</evidence>
<comment type="similarity">
    <text evidence="1 8 9 10">Belongs to the TRAFAC class TrmE-Era-EngA-EngB-Septin-like GTPase superfamily. EngA (Der) GTPase family.</text>
</comment>
<feature type="binding site" evidence="8">
    <location>
        <begin position="367"/>
        <end position="370"/>
    </location>
    <ligand>
        <name>GTP</name>
        <dbReference type="ChEBI" id="CHEBI:37565"/>
        <label>2</label>
    </ligand>
</feature>
<dbReference type="PANTHER" id="PTHR43834">
    <property type="entry name" value="GTPASE DER"/>
    <property type="match status" value="1"/>
</dbReference>
<feature type="binding site" evidence="8">
    <location>
        <begin position="119"/>
        <end position="122"/>
    </location>
    <ligand>
        <name>GTP</name>
        <dbReference type="ChEBI" id="CHEBI:37565"/>
        <label>1</label>
    </ligand>
</feature>
<keyword evidence="3 8" id="KW-0690">Ribosome biogenesis</keyword>
<name>A0A162KSW0_9PROT</name>
<dbReference type="InterPro" id="IPR015946">
    <property type="entry name" value="KH_dom-like_a/b"/>
</dbReference>
<keyword evidence="6 8" id="KW-0342">GTP-binding</keyword>
<dbReference type="Pfam" id="PF01926">
    <property type="entry name" value="MMR_HSR1"/>
    <property type="match status" value="2"/>
</dbReference>
<keyword evidence="4 10" id="KW-0677">Repeat</keyword>
<dbReference type="GO" id="GO:0042254">
    <property type="term" value="P:ribosome biogenesis"/>
    <property type="evidence" value="ECO:0007669"/>
    <property type="project" value="UniProtKB-KW"/>
</dbReference>
<dbReference type="EMBL" id="DMAI01000056">
    <property type="protein sequence ID" value="HAE46453.1"/>
    <property type="molecule type" value="Genomic_DNA"/>
</dbReference>
<dbReference type="Gene3D" id="3.30.300.20">
    <property type="match status" value="1"/>
</dbReference>
<protein>
    <recommendedName>
        <fullName evidence="2 8">GTPase Der</fullName>
    </recommendedName>
    <alternativeName>
        <fullName evidence="7 8">GTP-binding protein EngA</fullName>
    </alternativeName>
</protein>
<feature type="region of interest" description="Disordered" evidence="11">
    <location>
        <begin position="191"/>
        <end position="223"/>
    </location>
</feature>
<dbReference type="PRINTS" id="PR00326">
    <property type="entry name" value="GTP1OBG"/>
</dbReference>
<dbReference type="NCBIfam" id="TIGR00231">
    <property type="entry name" value="small_GTP"/>
    <property type="match status" value="2"/>
</dbReference>
<evidence type="ECO:0000313" key="14">
    <source>
        <dbReference type="EMBL" id="KYO52009.1"/>
    </source>
</evidence>
<dbReference type="FunFam" id="3.40.50.300:FF:000057">
    <property type="entry name" value="GTPase Der"/>
    <property type="match status" value="1"/>
</dbReference>
<dbReference type="GeneID" id="97241681"/>
<feature type="binding site" evidence="8">
    <location>
        <begin position="55"/>
        <end position="59"/>
    </location>
    <ligand>
        <name>GTP</name>
        <dbReference type="ChEBI" id="CHEBI:37565"/>
        <label>1</label>
    </ligand>
</feature>
<dbReference type="Pfam" id="PF14714">
    <property type="entry name" value="KH_dom-like"/>
    <property type="match status" value="1"/>
</dbReference>
<evidence type="ECO:0000256" key="9">
    <source>
        <dbReference type="PROSITE-ProRule" id="PRU01049"/>
    </source>
</evidence>
<feature type="domain" description="EngA-type G" evidence="12">
    <location>
        <begin position="249"/>
        <end position="424"/>
    </location>
</feature>
<evidence type="ECO:0000256" key="1">
    <source>
        <dbReference type="ARBA" id="ARBA00008279"/>
    </source>
</evidence>
<dbReference type="HAMAP" id="MF_00195">
    <property type="entry name" value="GTPase_Der"/>
    <property type="match status" value="1"/>
</dbReference>
<evidence type="ECO:0000256" key="4">
    <source>
        <dbReference type="ARBA" id="ARBA00022737"/>
    </source>
</evidence>
<dbReference type="InterPro" id="IPR031166">
    <property type="entry name" value="G_ENGA"/>
</dbReference>
<dbReference type="OrthoDB" id="9805918at2"/>
<dbReference type="Gene3D" id="3.40.50.300">
    <property type="entry name" value="P-loop containing nucleotide triphosphate hydrolases"/>
    <property type="match status" value="2"/>
</dbReference>
<dbReference type="CDD" id="cd01895">
    <property type="entry name" value="EngA2"/>
    <property type="match status" value="1"/>
</dbReference>
<dbReference type="PIRSF" id="PIRSF006485">
    <property type="entry name" value="GTP-binding_EngA"/>
    <property type="match status" value="1"/>
</dbReference>
<reference evidence="13 16" key="2">
    <citation type="journal article" date="2018" name="Nat. Biotechnol.">
        <title>A standardized bacterial taxonomy based on genome phylogeny substantially revises the tree of life.</title>
        <authorList>
            <person name="Parks D.H."/>
            <person name="Chuvochina M."/>
            <person name="Waite D.W."/>
            <person name="Rinke C."/>
            <person name="Skarshewski A."/>
            <person name="Chaumeil P.A."/>
            <person name="Hugenholtz P."/>
        </authorList>
    </citation>
    <scope>NUCLEOTIDE SEQUENCE [LARGE SCALE GENOMIC DNA]</scope>
    <source>
        <strain evidence="13">UBA8739</strain>
    </source>
</reference>
<dbReference type="InterPro" id="IPR005225">
    <property type="entry name" value="Small_GTP-bd"/>
</dbReference>
<sequence>MLTVALVGRPNVGKSTLFNRLVGRRIAIVDDTPGVTRDRRMGEARLGNLRFNVVDTAGLEEIEDPSDLNARMQAQTRTAIDDADLVLFMIDGRAGITPADEHFADLLRRVETPVVVVVNKCEGRAGDMGLAEAWGLGLGEPMPLSAAHGDHTSDLYDVLSAHGAAHAEALEDAAAAEAEAAAARRRAAARAGAEGAEAEELAEHGPREVGLDDFDDDGSDVDIDEDADEETLAAAEERAMAEIGRQKALQIAIVGRPNAGKSTLMNHLLGEDRVLTGPEAGITRDAIAVDWLHAGRRIRLIDTAGMRRKARIDDRIEKMSVDETLRAIRFAHVVVLMIDAERGLEKQDMTIARLIVDEGRALVLAVNKWDTVTDADAFMTELRRRMSHVMPQVKGVPVVTISALAGHNTDRLIDACFDIYRIWNRRVSTGRLNRWLERMTENYPPPMANGRRLRLRYITQIKTRPPGFAIFVSQPKELPDSYVRYVVNGLRDSFDLPGVPVRVVLRTSENPFADRKKKR</sequence>
<dbReference type="NCBIfam" id="TIGR03594">
    <property type="entry name" value="GTPase_EngA"/>
    <property type="match status" value="1"/>
</dbReference>
<dbReference type="EMBL" id="LPZR01000164">
    <property type="protein sequence ID" value="KYO52009.1"/>
    <property type="molecule type" value="Genomic_DNA"/>
</dbReference>
<dbReference type="InterPro" id="IPR032859">
    <property type="entry name" value="KH_dom-like"/>
</dbReference>
<dbReference type="SUPFAM" id="SSF52540">
    <property type="entry name" value="P-loop containing nucleoside triphosphate hydrolases"/>
    <property type="match status" value="2"/>
</dbReference>
<dbReference type="Proteomes" id="UP000075787">
    <property type="component" value="Unassembled WGS sequence"/>
</dbReference>
<feature type="binding site" evidence="8">
    <location>
        <begin position="255"/>
        <end position="262"/>
    </location>
    <ligand>
        <name>GTP</name>
        <dbReference type="ChEBI" id="CHEBI:37565"/>
        <label>2</label>
    </ligand>
</feature>
<evidence type="ECO:0000256" key="6">
    <source>
        <dbReference type="ARBA" id="ARBA00023134"/>
    </source>
</evidence>
<dbReference type="AlphaFoldDB" id="A0A162KSW0"/>
<evidence type="ECO:0000313" key="13">
    <source>
        <dbReference type="EMBL" id="HAE46453.1"/>
    </source>
</evidence>
<evidence type="ECO:0000256" key="5">
    <source>
        <dbReference type="ARBA" id="ARBA00022741"/>
    </source>
</evidence>
<feature type="compositionally biased region" description="Basic and acidic residues" evidence="11">
    <location>
        <begin position="201"/>
        <end position="210"/>
    </location>
</feature>
<dbReference type="CDD" id="cd01894">
    <property type="entry name" value="EngA1"/>
    <property type="match status" value="1"/>
</dbReference>
<comment type="subunit">
    <text evidence="8">Associates with the 50S ribosomal subunit.</text>
</comment>
<evidence type="ECO:0000313" key="15">
    <source>
        <dbReference type="Proteomes" id="UP000075787"/>
    </source>
</evidence>
<dbReference type="RefSeq" id="WP_062765281.1">
    <property type="nucleotide sequence ID" value="NZ_CP121027.1"/>
</dbReference>
<feature type="binding site" evidence="8">
    <location>
        <begin position="8"/>
        <end position="15"/>
    </location>
    <ligand>
        <name>GTP</name>
        <dbReference type="ChEBI" id="CHEBI:37565"/>
        <label>1</label>
    </ligand>
</feature>
<dbReference type="InterPro" id="IPR016484">
    <property type="entry name" value="GTPase_Der"/>
</dbReference>
<keyword evidence="5 8" id="KW-0547">Nucleotide-binding</keyword>
<reference evidence="14 15" key="1">
    <citation type="submission" date="2015-12" db="EMBL/GenBank/DDBJ databases">
        <title>Genome sequence of Tistrella mobilis MCCC 1A02139.</title>
        <authorList>
            <person name="Lu L."/>
            <person name="Lai Q."/>
            <person name="Shao Z."/>
            <person name="Qian P."/>
        </authorList>
    </citation>
    <scope>NUCLEOTIDE SEQUENCE [LARGE SCALE GENOMIC DNA]</scope>
    <source>
        <strain evidence="14 15">MCCC 1A02139</strain>
    </source>
</reference>
<evidence type="ECO:0000256" key="8">
    <source>
        <dbReference type="HAMAP-Rule" id="MF_00195"/>
    </source>
</evidence>
<evidence type="ECO:0000313" key="16">
    <source>
        <dbReference type="Proteomes" id="UP000257706"/>
    </source>
</evidence>
<dbReference type="PANTHER" id="PTHR43834:SF6">
    <property type="entry name" value="GTPASE DER"/>
    <property type="match status" value="1"/>
</dbReference>
<feature type="domain" description="EngA-type G" evidence="12">
    <location>
        <begin position="2"/>
        <end position="167"/>
    </location>
</feature>
<evidence type="ECO:0000256" key="3">
    <source>
        <dbReference type="ARBA" id="ARBA00022517"/>
    </source>
</evidence>
<evidence type="ECO:0000256" key="2">
    <source>
        <dbReference type="ARBA" id="ARBA00020953"/>
    </source>
</evidence>
<dbReference type="InterPro" id="IPR027417">
    <property type="entry name" value="P-loop_NTPase"/>
</dbReference>
<comment type="caution">
    <text evidence="14">The sequence shown here is derived from an EMBL/GenBank/DDBJ whole genome shotgun (WGS) entry which is preliminary data.</text>
</comment>
<gene>
    <name evidence="8" type="primary">der</name>
    <name evidence="14" type="ORF">AUP44_07330</name>
    <name evidence="13" type="ORF">DCK97_03440</name>
</gene>
<dbReference type="GO" id="GO:0005525">
    <property type="term" value="F:GTP binding"/>
    <property type="evidence" value="ECO:0007669"/>
    <property type="project" value="UniProtKB-UniRule"/>
</dbReference>
<comment type="function">
    <text evidence="8 10">GTPase that plays an essential role in the late steps of ribosome biogenesis.</text>
</comment>
<organism evidence="14 15">
    <name type="scientific">Tistrella mobilis</name>
    <dbReference type="NCBI Taxonomy" id="171437"/>
    <lineage>
        <taxon>Bacteria</taxon>
        <taxon>Pseudomonadati</taxon>
        <taxon>Pseudomonadota</taxon>
        <taxon>Alphaproteobacteria</taxon>
        <taxon>Geminicoccales</taxon>
        <taxon>Geminicoccaceae</taxon>
        <taxon>Tistrella</taxon>
    </lineage>
</organism>
<proteinExistence type="inferred from homology"/>
<feature type="compositionally biased region" description="Acidic residues" evidence="11">
    <location>
        <begin position="211"/>
        <end position="223"/>
    </location>
</feature>
<dbReference type="FunFam" id="3.30.300.20:FF:000004">
    <property type="entry name" value="GTPase Der"/>
    <property type="match status" value="1"/>
</dbReference>
<evidence type="ECO:0000256" key="10">
    <source>
        <dbReference type="RuleBase" id="RU004481"/>
    </source>
</evidence>